<reference evidence="2" key="1">
    <citation type="journal article" date="2022" name="Mol. Ecol. Resour.">
        <title>The genomes of chicory, endive, great burdock and yacon provide insights into Asteraceae palaeo-polyploidization history and plant inulin production.</title>
        <authorList>
            <person name="Fan W."/>
            <person name="Wang S."/>
            <person name="Wang H."/>
            <person name="Wang A."/>
            <person name="Jiang F."/>
            <person name="Liu H."/>
            <person name="Zhao H."/>
            <person name="Xu D."/>
            <person name="Zhang Y."/>
        </authorList>
    </citation>
    <scope>NUCLEOTIDE SEQUENCE [LARGE SCALE GENOMIC DNA]</scope>
    <source>
        <strain evidence="2">cv. Yunnan</strain>
    </source>
</reference>
<proteinExistence type="predicted"/>
<gene>
    <name evidence="1" type="ORF">L1987_86454</name>
</gene>
<evidence type="ECO:0000313" key="2">
    <source>
        <dbReference type="Proteomes" id="UP001056120"/>
    </source>
</evidence>
<dbReference type="EMBL" id="CM042046">
    <property type="protein sequence ID" value="KAI3676840.1"/>
    <property type="molecule type" value="Genomic_DNA"/>
</dbReference>
<keyword evidence="2" id="KW-1185">Reference proteome</keyword>
<dbReference type="Proteomes" id="UP001056120">
    <property type="component" value="Linkage Group LG29"/>
</dbReference>
<accession>A0ACB8Y0K7</accession>
<reference evidence="1 2" key="2">
    <citation type="journal article" date="2022" name="Mol. Ecol. Resour.">
        <title>The genomes of chicory, endive, great burdock and yacon provide insights into Asteraceae paleo-polyploidization history and plant inulin production.</title>
        <authorList>
            <person name="Fan W."/>
            <person name="Wang S."/>
            <person name="Wang H."/>
            <person name="Wang A."/>
            <person name="Jiang F."/>
            <person name="Liu H."/>
            <person name="Zhao H."/>
            <person name="Xu D."/>
            <person name="Zhang Y."/>
        </authorList>
    </citation>
    <scope>NUCLEOTIDE SEQUENCE [LARGE SCALE GENOMIC DNA]</scope>
    <source>
        <strain evidence="2">cv. Yunnan</strain>
        <tissue evidence="1">Leaves</tissue>
    </source>
</reference>
<organism evidence="1 2">
    <name type="scientific">Smallanthus sonchifolius</name>
    <dbReference type="NCBI Taxonomy" id="185202"/>
    <lineage>
        <taxon>Eukaryota</taxon>
        <taxon>Viridiplantae</taxon>
        <taxon>Streptophyta</taxon>
        <taxon>Embryophyta</taxon>
        <taxon>Tracheophyta</taxon>
        <taxon>Spermatophyta</taxon>
        <taxon>Magnoliopsida</taxon>
        <taxon>eudicotyledons</taxon>
        <taxon>Gunneridae</taxon>
        <taxon>Pentapetalae</taxon>
        <taxon>asterids</taxon>
        <taxon>campanulids</taxon>
        <taxon>Asterales</taxon>
        <taxon>Asteraceae</taxon>
        <taxon>Asteroideae</taxon>
        <taxon>Heliantheae alliance</taxon>
        <taxon>Millerieae</taxon>
        <taxon>Smallanthus</taxon>
    </lineage>
</organism>
<sequence>MYCIGSLDLVNFTYLCNLCFNGSMLIICGPLPVSLCFLISPVSPTSTVTENAFSISNQPTFDNEFDEFERMNEQRQYGILPPGASRLKRKDREPLLPTKRPPPRTTVPASATTKTSTGSKSIEITSSNKLLAGYMACEFLTKGTLLGHKFDGARSEAAARGKFRPVAEARTAVNGDERYKEITSLLMMKSDGGGCIPGIVNPTELCRWIEMRWFSETRVGLMVDSPEFLYFQLCCPNDVKLTVDRIK</sequence>
<evidence type="ECO:0000313" key="1">
    <source>
        <dbReference type="EMBL" id="KAI3676840.1"/>
    </source>
</evidence>
<comment type="caution">
    <text evidence="1">The sequence shown here is derived from an EMBL/GenBank/DDBJ whole genome shotgun (WGS) entry which is preliminary data.</text>
</comment>
<protein>
    <submittedName>
        <fullName evidence="1">Uncharacterized protein</fullName>
    </submittedName>
</protein>
<name>A0ACB8Y0K7_9ASTR</name>